<name>A0A0A8Z5Q6_ARUDO</name>
<evidence type="ECO:0000313" key="1">
    <source>
        <dbReference type="EMBL" id="JAD33023.1"/>
    </source>
</evidence>
<reference evidence="1" key="1">
    <citation type="submission" date="2014-09" db="EMBL/GenBank/DDBJ databases">
        <authorList>
            <person name="Magalhaes I.L.F."/>
            <person name="Oliveira U."/>
            <person name="Santos F.R."/>
            <person name="Vidigal T.H.D.A."/>
            <person name="Brescovit A.D."/>
            <person name="Santos A.J."/>
        </authorList>
    </citation>
    <scope>NUCLEOTIDE SEQUENCE</scope>
    <source>
        <tissue evidence="1">Shoot tissue taken approximately 20 cm above the soil surface</tissue>
    </source>
</reference>
<organism evidence="1">
    <name type="scientific">Arundo donax</name>
    <name type="common">Giant reed</name>
    <name type="synonym">Donax arundinaceus</name>
    <dbReference type="NCBI Taxonomy" id="35708"/>
    <lineage>
        <taxon>Eukaryota</taxon>
        <taxon>Viridiplantae</taxon>
        <taxon>Streptophyta</taxon>
        <taxon>Embryophyta</taxon>
        <taxon>Tracheophyta</taxon>
        <taxon>Spermatophyta</taxon>
        <taxon>Magnoliopsida</taxon>
        <taxon>Liliopsida</taxon>
        <taxon>Poales</taxon>
        <taxon>Poaceae</taxon>
        <taxon>PACMAD clade</taxon>
        <taxon>Arundinoideae</taxon>
        <taxon>Arundineae</taxon>
        <taxon>Arundo</taxon>
    </lineage>
</organism>
<sequence length="41" mass="4268">MVGRLSTWAAITGSRPSIHGMVPPLGSWTCCGHDSGSKGRL</sequence>
<accession>A0A0A8Z5Q6</accession>
<reference evidence="1" key="2">
    <citation type="journal article" date="2015" name="Data Brief">
        <title>Shoot transcriptome of the giant reed, Arundo donax.</title>
        <authorList>
            <person name="Barrero R.A."/>
            <person name="Guerrero F.D."/>
            <person name="Moolhuijzen P."/>
            <person name="Goolsby J.A."/>
            <person name="Tidwell J."/>
            <person name="Bellgard S.E."/>
            <person name="Bellgard M.I."/>
        </authorList>
    </citation>
    <scope>NUCLEOTIDE SEQUENCE</scope>
    <source>
        <tissue evidence="1">Shoot tissue taken approximately 20 cm above the soil surface</tissue>
    </source>
</reference>
<proteinExistence type="predicted"/>
<protein>
    <submittedName>
        <fullName evidence="1">Uncharacterized protein</fullName>
    </submittedName>
</protein>
<dbReference type="EMBL" id="GBRH01264872">
    <property type="protein sequence ID" value="JAD33023.1"/>
    <property type="molecule type" value="Transcribed_RNA"/>
</dbReference>
<dbReference type="AlphaFoldDB" id="A0A0A8Z5Q6"/>